<dbReference type="EMBL" id="CAKLPX010000001">
    <property type="protein sequence ID" value="CAH0991567.1"/>
    <property type="molecule type" value="Genomic_DNA"/>
</dbReference>
<keyword evidence="2" id="KW-0489">Methyltransferase</keyword>
<accession>A0ABM9AF33</accession>
<name>A0ABM9AF33_9GAMM</name>
<dbReference type="SFLD" id="SFLDS00029">
    <property type="entry name" value="Radical_SAM"/>
    <property type="match status" value="1"/>
</dbReference>
<dbReference type="RefSeq" id="WP_237444212.1">
    <property type="nucleotide sequence ID" value="NZ_CAKLPX010000001.1"/>
</dbReference>
<dbReference type="Proteomes" id="UP000838100">
    <property type="component" value="Unassembled WGS sequence"/>
</dbReference>
<evidence type="ECO:0000313" key="2">
    <source>
        <dbReference type="EMBL" id="CAH0991567.1"/>
    </source>
</evidence>
<dbReference type="InterPro" id="IPR058240">
    <property type="entry name" value="rSAM_sf"/>
</dbReference>
<organism evidence="2 3">
    <name type="scientific">Sinobacterium norvegicum</name>
    <dbReference type="NCBI Taxonomy" id="1641715"/>
    <lineage>
        <taxon>Bacteria</taxon>
        <taxon>Pseudomonadati</taxon>
        <taxon>Pseudomonadota</taxon>
        <taxon>Gammaproteobacteria</taxon>
        <taxon>Cellvibrionales</taxon>
        <taxon>Spongiibacteraceae</taxon>
        <taxon>Sinobacterium</taxon>
    </lineage>
</organism>
<reference evidence="2" key="1">
    <citation type="submission" date="2021-12" db="EMBL/GenBank/DDBJ databases">
        <authorList>
            <person name="Rodrigo-Torres L."/>
            <person name="Arahal R. D."/>
            <person name="Lucena T."/>
        </authorList>
    </citation>
    <scope>NUCLEOTIDE SEQUENCE</scope>
    <source>
        <strain evidence="2">CECT 8267</strain>
    </source>
</reference>
<dbReference type="CDD" id="cd01335">
    <property type="entry name" value="Radical_SAM"/>
    <property type="match status" value="1"/>
</dbReference>
<dbReference type="EC" id="2.1.1.342" evidence="2"/>
<comment type="caution">
    <text evidence="2">The sequence shown here is derived from an EMBL/GenBank/DDBJ whole genome shotgun (WGS) entry which is preliminary data.</text>
</comment>
<dbReference type="PANTHER" id="PTHR13932">
    <property type="entry name" value="COPROPORPHYRINIGEN III OXIDASE"/>
    <property type="match status" value="1"/>
</dbReference>
<dbReference type="InterPro" id="IPR026332">
    <property type="entry name" value="HutW"/>
</dbReference>
<keyword evidence="2" id="KW-0808">Transferase</keyword>
<dbReference type="InterPro" id="IPR023404">
    <property type="entry name" value="rSAM_horseshoe"/>
</dbReference>
<dbReference type="GO" id="GO:0008168">
    <property type="term" value="F:methyltransferase activity"/>
    <property type="evidence" value="ECO:0007669"/>
    <property type="project" value="UniProtKB-KW"/>
</dbReference>
<protein>
    <submittedName>
        <fullName evidence="2">Anaerobilin synthase</fullName>
        <ecNumber evidence="2">2.1.1.342</ecNumber>
    </submittedName>
</protein>
<sequence length="448" mass="49596">MLLSPSMTGTASADPLRQAFAAKNAPHAGRNSQPVTISELQWQQWWRQPSTAQQRTLYIHIPFCRKRCSFCNFFVSGSNPADISDYMQSITAQLTIAADTVLAQSRMFDAVYVGGGTPSDMSAEAISRLGQAIAKFPLNDDTEITLEGRLHGFDDDKWQAALSSGFNRFSFGVQSFETQVRQAAGRIDGRDIVIDRLKQLSQHPTASIVVDLIFGLPGQTRDIWQQDLAAVIQSNVHGVDLYQLIQLSGSLIDRASSKGEILGTDNSQFQADSQARAGMYASGAEFFESRQWQRLSSCHWRRDERERSRYNSLAKSGVETLPFGAGAGGNIHGHSLMNGRKIKAWRQALASDVSIATPCRVPGMVIAPNSSAAFDSTIKRGLDRGILPLDQLEQTMIEQLKPLFNAWQNNGLAILDRQHLKLTLAGRFWNVNLQTGLFDYLTKNSIRQ</sequence>
<dbReference type="Gene3D" id="3.80.30.20">
    <property type="entry name" value="tm_1862 like domain"/>
    <property type="match status" value="1"/>
</dbReference>
<dbReference type="NCBIfam" id="TIGR04107">
    <property type="entry name" value="rSAM_HutW"/>
    <property type="match status" value="1"/>
</dbReference>
<dbReference type="SUPFAM" id="SSF102114">
    <property type="entry name" value="Radical SAM enzymes"/>
    <property type="match status" value="1"/>
</dbReference>
<dbReference type="Pfam" id="PF04055">
    <property type="entry name" value="Radical_SAM"/>
    <property type="match status" value="1"/>
</dbReference>
<dbReference type="SFLD" id="SFLDG01065">
    <property type="entry name" value="anaerobic_coproporphyrinogen-I"/>
    <property type="match status" value="1"/>
</dbReference>
<dbReference type="InterPro" id="IPR006638">
    <property type="entry name" value="Elp3/MiaA/NifB-like_rSAM"/>
</dbReference>
<dbReference type="InterPro" id="IPR034505">
    <property type="entry name" value="Coproporphyrinogen-III_oxidase"/>
</dbReference>
<dbReference type="InterPro" id="IPR007197">
    <property type="entry name" value="rSAM"/>
</dbReference>
<proteinExistence type="predicted"/>
<evidence type="ECO:0000313" key="3">
    <source>
        <dbReference type="Proteomes" id="UP000838100"/>
    </source>
</evidence>
<evidence type="ECO:0000259" key="1">
    <source>
        <dbReference type="PROSITE" id="PS51918"/>
    </source>
</evidence>
<dbReference type="PROSITE" id="PS51918">
    <property type="entry name" value="RADICAL_SAM"/>
    <property type="match status" value="1"/>
</dbReference>
<dbReference type="SFLD" id="SFLDF00311">
    <property type="entry name" value="heme_degradation_proteins_(Hut"/>
    <property type="match status" value="1"/>
</dbReference>
<dbReference type="SMART" id="SM00729">
    <property type="entry name" value="Elp3"/>
    <property type="match status" value="1"/>
</dbReference>
<gene>
    <name evidence="2" type="primary">chuW</name>
    <name evidence="2" type="ORF">SIN8267_01676</name>
</gene>
<keyword evidence="3" id="KW-1185">Reference proteome</keyword>
<dbReference type="GO" id="GO:0032259">
    <property type="term" value="P:methylation"/>
    <property type="evidence" value="ECO:0007669"/>
    <property type="project" value="UniProtKB-KW"/>
</dbReference>
<feature type="domain" description="Radical SAM core" evidence="1">
    <location>
        <begin position="49"/>
        <end position="276"/>
    </location>
</feature>
<dbReference type="PANTHER" id="PTHR13932:SF9">
    <property type="entry name" value="COPROPORPHYRINOGEN III OXIDASE"/>
    <property type="match status" value="1"/>
</dbReference>